<sequence>MSLALRPRPLGDPGQNEGPFLIKEMPRIGAPFLGFFLEAALSWGQRRRLLFNNCFRGPRLGAAFCTRGRDLEGDTKTLQDRRKYFSIVWGALLI</sequence>
<reference evidence="1" key="1">
    <citation type="journal article" date="2022" name="bioRxiv">
        <title>Sequencing and chromosome-scale assembly of the giantPleurodeles waltlgenome.</title>
        <authorList>
            <person name="Brown T."/>
            <person name="Elewa A."/>
            <person name="Iarovenko S."/>
            <person name="Subramanian E."/>
            <person name="Araus A.J."/>
            <person name="Petzold A."/>
            <person name="Susuki M."/>
            <person name="Suzuki K.-i.T."/>
            <person name="Hayashi T."/>
            <person name="Toyoda A."/>
            <person name="Oliveira C."/>
            <person name="Osipova E."/>
            <person name="Leigh N.D."/>
            <person name="Simon A."/>
            <person name="Yun M.H."/>
        </authorList>
    </citation>
    <scope>NUCLEOTIDE SEQUENCE</scope>
    <source>
        <strain evidence="1">20211129_DDA</strain>
        <tissue evidence="1">Liver</tissue>
    </source>
</reference>
<dbReference type="Proteomes" id="UP001066276">
    <property type="component" value="Chromosome 11"/>
</dbReference>
<evidence type="ECO:0000313" key="1">
    <source>
        <dbReference type="EMBL" id="KAJ1090228.1"/>
    </source>
</evidence>
<comment type="caution">
    <text evidence="1">The sequence shown here is derived from an EMBL/GenBank/DDBJ whole genome shotgun (WGS) entry which is preliminary data.</text>
</comment>
<accession>A0AAV7LLE5</accession>
<dbReference type="AlphaFoldDB" id="A0AAV7LLE5"/>
<dbReference type="EMBL" id="JANPWB010000015">
    <property type="protein sequence ID" value="KAJ1090228.1"/>
    <property type="molecule type" value="Genomic_DNA"/>
</dbReference>
<gene>
    <name evidence="1" type="ORF">NDU88_003363</name>
</gene>
<organism evidence="1 2">
    <name type="scientific">Pleurodeles waltl</name>
    <name type="common">Iberian ribbed newt</name>
    <dbReference type="NCBI Taxonomy" id="8319"/>
    <lineage>
        <taxon>Eukaryota</taxon>
        <taxon>Metazoa</taxon>
        <taxon>Chordata</taxon>
        <taxon>Craniata</taxon>
        <taxon>Vertebrata</taxon>
        <taxon>Euteleostomi</taxon>
        <taxon>Amphibia</taxon>
        <taxon>Batrachia</taxon>
        <taxon>Caudata</taxon>
        <taxon>Salamandroidea</taxon>
        <taxon>Salamandridae</taxon>
        <taxon>Pleurodelinae</taxon>
        <taxon>Pleurodeles</taxon>
    </lineage>
</organism>
<protein>
    <submittedName>
        <fullName evidence="1">Uncharacterized protein</fullName>
    </submittedName>
</protein>
<proteinExistence type="predicted"/>
<name>A0AAV7LLE5_PLEWA</name>
<keyword evidence="2" id="KW-1185">Reference proteome</keyword>
<evidence type="ECO:0000313" key="2">
    <source>
        <dbReference type="Proteomes" id="UP001066276"/>
    </source>
</evidence>